<dbReference type="AlphaFoldDB" id="A0A6M3ZCQ2"/>
<gene>
    <name evidence="1" type="ORF">HIR78_12505</name>
</gene>
<dbReference type="RefSeq" id="WP_009967498.1">
    <property type="nucleotide sequence ID" value="NC_000964.3"/>
</dbReference>
<sequence length="67" mass="8201">MKFAPMDKVKFKTASHLNKLRTLKKRVPELDDPLLGECWEFEEDGLRQFDWEENYEFVARPKHFNWD</sequence>
<dbReference type="KEGG" id="bsu:BSU20650"/>
<dbReference type="EMBL" id="CP052842">
    <property type="protein sequence ID" value="QJP88789.1"/>
    <property type="molecule type" value="Genomic_DNA"/>
</dbReference>
<reference evidence="1" key="1">
    <citation type="submission" date="2020-04" db="EMBL/GenBank/DDBJ databases">
        <title>Phage recombination drives evolution of spore-forming Bacilli.</title>
        <authorList>
            <person name="Dragos A."/>
            <person name="Kovacs A.T."/>
        </authorList>
    </citation>
    <scope>NUCLEOTIDE SEQUENCE</scope>
    <source>
        <strain evidence="1">168</strain>
    </source>
</reference>
<organism evidence="1">
    <name type="scientific">Bacillus subtilis (strain 168)</name>
    <dbReference type="NCBI Taxonomy" id="224308"/>
    <lineage>
        <taxon>Bacteria</taxon>
        <taxon>Bacillati</taxon>
        <taxon>Bacillota</taxon>
        <taxon>Bacilli</taxon>
        <taxon>Bacillales</taxon>
        <taxon>Bacillaceae</taxon>
        <taxon>Bacillus</taxon>
    </lineage>
</organism>
<proteinExistence type="predicted"/>
<name>A0A6M3ZCQ2_BACSU</name>
<accession>A0A6M3ZCQ2</accession>
<evidence type="ECO:0000313" key="1">
    <source>
        <dbReference type="EMBL" id="QJP88789.1"/>
    </source>
</evidence>
<dbReference type="OrthoDB" id="2889685at2"/>
<protein>
    <submittedName>
        <fullName evidence="1">Uncharacterized protein</fullName>
    </submittedName>
</protein>